<dbReference type="InterPro" id="IPR009000">
    <property type="entry name" value="Transl_B-barrel_sf"/>
</dbReference>
<dbReference type="RefSeq" id="WP_158364608.1">
    <property type="nucleotide sequence ID" value="NZ_CP034900.1"/>
</dbReference>
<accession>A0A4D6XIM2</accession>
<dbReference type="PANTHER" id="PTHR33692">
    <property type="entry name" value="RIBOSOME MATURATION FACTOR RIMM"/>
    <property type="match status" value="1"/>
</dbReference>
<dbReference type="SUPFAM" id="SSF50346">
    <property type="entry name" value="PRC-barrel domain"/>
    <property type="match status" value="1"/>
</dbReference>
<dbReference type="InterPro" id="IPR011961">
    <property type="entry name" value="RimM"/>
</dbReference>
<name>A0A4D6XIM2_9GAMM</name>
<sequence length="176" mass="21291">MINIKIKKPIEPILIGKVGKSYGILGWMNVFSFTEKEENIFTYIPWFFLKEKIFTQVQVKNWKRYKKNFIIYIDTISDRSTAKKFTNSNIIISRHQLPLLQNNEYYWNDIISYKVFNINKIYLGIVIDLIRTKDNDILVVRHVFKKLKKNIFIPFIEQTIIQKIDSKYKYIIVRWN</sequence>
<gene>
    <name evidence="5 8" type="primary">rimM</name>
    <name evidence="8" type="ORF">D9V59_01975</name>
</gene>
<dbReference type="Gene3D" id="2.40.30.60">
    <property type="entry name" value="RimM"/>
    <property type="match status" value="1"/>
</dbReference>
<comment type="subunit">
    <text evidence="5">Binds ribosomal protein uS19.</text>
</comment>
<dbReference type="GO" id="GO:0006364">
    <property type="term" value="P:rRNA processing"/>
    <property type="evidence" value="ECO:0007669"/>
    <property type="project" value="UniProtKB-UniRule"/>
</dbReference>
<comment type="function">
    <text evidence="5">An accessory protein needed during the final step in the assembly of 30S ribosomal subunit, possibly for assembly of the head region. Essential for efficient processing of 16S rRNA. May be needed both before and after RbfA during the maturation of 16S rRNA. It has affinity for free ribosomal 30S subunits but not for 70S ribosomes.</text>
</comment>
<dbReference type="PANTHER" id="PTHR33692:SF1">
    <property type="entry name" value="RIBOSOME MATURATION FACTOR RIMM"/>
    <property type="match status" value="1"/>
</dbReference>
<organism evidence="8 9">
    <name type="scientific">Buchnera aphidicola</name>
    <name type="common">Artemisaphis artemisicola</name>
    <dbReference type="NCBI Taxonomy" id="1241836"/>
    <lineage>
        <taxon>Bacteria</taxon>
        <taxon>Pseudomonadati</taxon>
        <taxon>Pseudomonadota</taxon>
        <taxon>Gammaproteobacteria</taxon>
        <taxon>Enterobacterales</taxon>
        <taxon>Erwiniaceae</taxon>
        <taxon>Buchnera</taxon>
    </lineage>
</organism>
<dbReference type="Pfam" id="PF24986">
    <property type="entry name" value="PRC_RimM"/>
    <property type="match status" value="1"/>
</dbReference>
<keyword evidence="4 5" id="KW-0143">Chaperone</keyword>
<evidence type="ECO:0000256" key="5">
    <source>
        <dbReference type="HAMAP-Rule" id="MF_00014"/>
    </source>
</evidence>
<feature type="domain" description="Ribosome maturation factor RimM PRC barrel" evidence="7">
    <location>
        <begin position="107"/>
        <end position="175"/>
    </location>
</feature>
<dbReference type="Pfam" id="PF01782">
    <property type="entry name" value="RimM"/>
    <property type="match status" value="1"/>
</dbReference>
<dbReference type="Proteomes" id="UP000298654">
    <property type="component" value="Chromosome"/>
</dbReference>
<evidence type="ECO:0000256" key="3">
    <source>
        <dbReference type="ARBA" id="ARBA00022552"/>
    </source>
</evidence>
<reference evidence="8 9" key="1">
    <citation type="submission" date="2018-12" db="EMBL/GenBank/DDBJ databases">
        <authorList>
            <person name="Chong R.A."/>
        </authorList>
    </citation>
    <scope>NUCLEOTIDE SEQUENCE [LARGE SCALE GENOMIC DNA]</scope>
    <source>
        <strain evidence="8 9">Aar</strain>
    </source>
</reference>
<dbReference type="AlphaFoldDB" id="A0A4D6XIM2"/>
<dbReference type="GO" id="GO:0005840">
    <property type="term" value="C:ribosome"/>
    <property type="evidence" value="ECO:0007669"/>
    <property type="project" value="InterPro"/>
</dbReference>
<keyword evidence="2 5" id="KW-0690">Ribosome biogenesis</keyword>
<dbReference type="GO" id="GO:0005737">
    <property type="term" value="C:cytoplasm"/>
    <property type="evidence" value="ECO:0007669"/>
    <property type="project" value="UniProtKB-SubCell"/>
</dbReference>
<evidence type="ECO:0000256" key="2">
    <source>
        <dbReference type="ARBA" id="ARBA00022517"/>
    </source>
</evidence>
<evidence type="ECO:0000256" key="4">
    <source>
        <dbReference type="ARBA" id="ARBA00023186"/>
    </source>
</evidence>
<keyword evidence="1 5" id="KW-0963">Cytoplasm</keyword>
<dbReference type="EMBL" id="CP034900">
    <property type="protein sequence ID" value="QCI16063.1"/>
    <property type="molecule type" value="Genomic_DNA"/>
</dbReference>
<proteinExistence type="inferred from homology"/>
<dbReference type="GO" id="GO:0042274">
    <property type="term" value="P:ribosomal small subunit biogenesis"/>
    <property type="evidence" value="ECO:0007669"/>
    <property type="project" value="UniProtKB-UniRule"/>
</dbReference>
<dbReference type="HAMAP" id="MF_00014">
    <property type="entry name" value="Ribosome_mat_RimM"/>
    <property type="match status" value="1"/>
</dbReference>
<keyword evidence="3 5" id="KW-0698">rRNA processing</keyword>
<dbReference type="InterPro" id="IPR002676">
    <property type="entry name" value="RimM_N"/>
</dbReference>
<reference evidence="8 9" key="2">
    <citation type="submission" date="2019-05" db="EMBL/GenBank/DDBJ databases">
        <title>Genome evolution of the obligate endosymbiont Buchnera aphidicola.</title>
        <authorList>
            <person name="Moran N.A."/>
        </authorList>
    </citation>
    <scope>NUCLEOTIDE SEQUENCE [LARGE SCALE GENOMIC DNA]</scope>
    <source>
        <strain evidence="8 9">Aar</strain>
    </source>
</reference>
<dbReference type="InterPro" id="IPR036976">
    <property type="entry name" value="RimM_N_sf"/>
</dbReference>
<dbReference type="InterPro" id="IPR056792">
    <property type="entry name" value="PRC_RimM"/>
</dbReference>
<evidence type="ECO:0000259" key="6">
    <source>
        <dbReference type="Pfam" id="PF01782"/>
    </source>
</evidence>
<dbReference type="NCBIfam" id="TIGR02273">
    <property type="entry name" value="16S_RimM"/>
    <property type="match status" value="1"/>
</dbReference>
<dbReference type="SUPFAM" id="SSF50447">
    <property type="entry name" value="Translation proteins"/>
    <property type="match status" value="1"/>
</dbReference>
<evidence type="ECO:0000313" key="9">
    <source>
        <dbReference type="Proteomes" id="UP000298654"/>
    </source>
</evidence>
<evidence type="ECO:0000259" key="7">
    <source>
        <dbReference type="Pfam" id="PF24986"/>
    </source>
</evidence>
<evidence type="ECO:0000256" key="1">
    <source>
        <dbReference type="ARBA" id="ARBA00022490"/>
    </source>
</evidence>
<dbReference type="Gene3D" id="2.30.30.240">
    <property type="entry name" value="PRC-barrel domain"/>
    <property type="match status" value="1"/>
</dbReference>
<evidence type="ECO:0000313" key="8">
    <source>
        <dbReference type="EMBL" id="QCI16063.1"/>
    </source>
</evidence>
<feature type="domain" description="RimM N-terminal" evidence="6">
    <location>
        <begin position="15"/>
        <end position="96"/>
    </location>
</feature>
<protein>
    <recommendedName>
        <fullName evidence="5">Ribosome maturation factor RimM</fullName>
    </recommendedName>
</protein>
<comment type="subcellular location">
    <subcellularLocation>
        <location evidence="5">Cytoplasm</location>
    </subcellularLocation>
</comment>
<dbReference type="OrthoDB" id="9783509at2"/>
<comment type="similarity">
    <text evidence="5">Belongs to the RimM family.</text>
</comment>
<comment type="domain">
    <text evidence="5">The PRC barrel domain binds ribosomal protein uS19.</text>
</comment>
<dbReference type="GO" id="GO:0043022">
    <property type="term" value="F:ribosome binding"/>
    <property type="evidence" value="ECO:0007669"/>
    <property type="project" value="InterPro"/>
</dbReference>
<dbReference type="InterPro" id="IPR011033">
    <property type="entry name" value="PRC_barrel-like_sf"/>
</dbReference>